<gene>
    <name evidence="7" type="ORF">PLOB_00002311</name>
</gene>
<evidence type="ECO:0000256" key="4">
    <source>
        <dbReference type="ARBA" id="ARBA00023125"/>
    </source>
</evidence>
<feature type="region of interest" description="Disordered" evidence="5">
    <location>
        <begin position="59"/>
        <end position="78"/>
    </location>
</feature>
<accession>A0ABN8Q613</accession>
<evidence type="ECO:0000256" key="1">
    <source>
        <dbReference type="ARBA" id="ARBA00022723"/>
    </source>
</evidence>
<evidence type="ECO:0000256" key="5">
    <source>
        <dbReference type="SAM" id="MobiDB-lite"/>
    </source>
</evidence>
<evidence type="ECO:0000256" key="2">
    <source>
        <dbReference type="ARBA" id="ARBA00022771"/>
    </source>
</evidence>
<keyword evidence="8" id="KW-1185">Reference proteome</keyword>
<dbReference type="InterPro" id="IPR006612">
    <property type="entry name" value="THAP_Znf"/>
</dbReference>
<dbReference type="EMBL" id="CALNXK010000108">
    <property type="protein sequence ID" value="CAH3157523.1"/>
    <property type="molecule type" value="Genomic_DNA"/>
</dbReference>
<feature type="compositionally biased region" description="Basic and acidic residues" evidence="5">
    <location>
        <begin position="59"/>
        <end position="69"/>
    </location>
</feature>
<organism evidence="7 8">
    <name type="scientific">Porites lobata</name>
    <dbReference type="NCBI Taxonomy" id="104759"/>
    <lineage>
        <taxon>Eukaryota</taxon>
        <taxon>Metazoa</taxon>
        <taxon>Cnidaria</taxon>
        <taxon>Anthozoa</taxon>
        <taxon>Hexacorallia</taxon>
        <taxon>Scleractinia</taxon>
        <taxon>Fungiina</taxon>
        <taxon>Poritidae</taxon>
        <taxon>Porites</taxon>
    </lineage>
</organism>
<evidence type="ECO:0000256" key="3">
    <source>
        <dbReference type="ARBA" id="ARBA00022833"/>
    </source>
</evidence>
<reference evidence="7 8" key="1">
    <citation type="submission" date="2022-05" db="EMBL/GenBank/DDBJ databases">
        <authorList>
            <consortium name="Genoscope - CEA"/>
            <person name="William W."/>
        </authorList>
    </citation>
    <scope>NUCLEOTIDE SEQUENCE [LARGE SCALE GENOMIC DNA]</scope>
</reference>
<protein>
    <recommendedName>
        <fullName evidence="6">THAP-type domain-containing protein</fullName>
    </recommendedName>
</protein>
<evidence type="ECO:0000259" key="6">
    <source>
        <dbReference type="Pfam" id="PF05485"/>
    </source>
</evidence>
<keyword evidence="2" id="KW-0863">Zinc-finger</keyword>
<dbReference type="Proteomes" id="UP001159405">
    <property type="component" value="Unassembled WGS sequence"/>
</dbReference>
<name>A0ABN8Q613_9CNID</name>
<feature type="domain" description="THAP-type" evidence="6">
    <location>
        <begin position="3"/>
        <end position="48"/>
    </location>
</feature>
<keyword evidence="1" id="KW-0479">Metal-binding</keyword>
<proteinExistence type="predicted"/>
<dbReference type="SUPFAM" id="SSF57716">
    <property type="entry name" value="Glucocorticoid receptor-like (DNA-binding domain)"/>
    <property type="match status" value="1"/>
</dbReference>
<evidence type="ECO:0000313" key="8">
    <source>
        <dbReference type="Proteomes" id="UP001159405"/>
    </source>
</evidence>
<keyword evidence="3" id="KW-0862">Zinc</keyword>
<comment type="caution">
    <text evidence="7">The sequence shown here is derived from an EMBL/GenBank/DDBJ whole genome shotgun (WGS) entry which is preliminary data.</text>
</comment>
<keyword evidence="4" id="KW-0238">DNA-binding</keyword>
<sequence>MSEQERRRRWIAACRLESLNVTKHTRICAKHFEGGLGPTNANPVPTIFDFPENLQRKEVKPHQDPEGRRLKNAATTSKIQKASKHQRQLLHDKAVQTDLSADQITRMEQAHFKLQNRRGVVKENCLWRMCNETIPRSSLILAHLHFRVFSCYSIGSSMKYWDRKNKTRAATYQENCDKGKPGQKRQLPLFDEFVMVLVCLRLSLLKKQIADRCSLSPSLLCQRSSPRGLLFCTMYSERSSHYVAI</sequence>
<dbReference type="Pfam" id="PF05485">
    <property type="entry name" value="THAP"/>
    <property type="match status" value="1"/>
</dbReference>
<evidence type="ECO:0000313" key="7">
    <source>
        <dbReference type="EMBL" id="CAH3157523.1"/>
    </source>
</evidence>